<dbReference type="EMBL" id="JBHSKI010000010">
    <property type="protein sequence ID" value="MFC5173388.1"/>
    <property type="molecule type" value="Genomic_DNA"/>
</dbReference>
<sequence length="455" mass="49950">MKLRQSVPKITGNGPHREYTSETTYRRIAPHLRRVGVTRVANITGLDRVGIPVYNAISPRSFDIISVYNGKGATEIDAKTSAVMEAVERFAAGLPMRPVAVASYTELEASGRRVLDPRSCNFEFHRAYTLDTPICWVEGFDLLNECAVLVPQFLAGYYLNFHEVPCYPVSTTNGIASGNSLEEAICHALCEVIERDDWTMADLVSNRLAGFAAQEDGTPIGAAISAWAQDLHPSVDPDSLPERAQFFMDKFHAAEIDIEVKNITSATGIPSFQAVVSEFISDSFSRSHHGIGTHPDAEVAVVRAIAEVAQSRVVDIQAMREDITAAGEPVEKALYHVRRSNRANPDAWAIKPSSRPVRLQDVPTHPSSDVMDDVRTLLDRLRARGLDQAIVVDLSPPAVPATVVRVIVPGAESWTVDRNKIGPRAREAWDGTLNTIRSAYAKRQQRTTGEQESNA</sequence>
<evidence type="ECO:0000313" key="3">
    <source>
        <dbReference type="Proteomes" id="UP001596208"/>
    </source>
</evidence>
<dbReference type="PANTHER" id="PTHR37809">
    <property type="entry name" value="RIBOSOMAL PROTEIN S12 METHYLTHIOTRANSFERASE ACCESSORY FACTOR YCAO"/>
    <property type="match status" value="1"/>
</dbReference>
<dbReference type="NCBIfam" id="TIGR00702">
    <property type="entry name" value="YcaO-type kinase domain"/>
    <property type="match status" value="1"/>
</dbReference>
<evidence type="ECO:0000259" key="1">
    <source>
        <dbReference type="PROSITE" id="PS51664"/>
    </source>
</evidence>
<reference evidence="3" key="1">
    <citation type="journal article" date="2019" name="Int. J. Syst. Evol. Microbiol.">
        <title>The Global Catalogue of Microorganisms (GCM) 10K type strain sequencing project: providing services to taxonomists for standard genome sequencing and annotation.</title>
        <authorList>
            <consortium name="The Broad Institute Genomics Platform"/>
            <consortium name="The Broad Institute Genome Sequencing Center for Infectious Disease"/>
            <person name="Wu L."/>
            <person name="Ma J."/>
        </authorList>
    </citation>
    <scope>NUCLEOTIDE SEQUENCE [LARGE SCALE GENOMIC DNA]</scope>
    <source>
        <strain evidence="3">CGMCC 4.1721</strain>
    </source>
</reference>
<dbReference type="Gene3D" id="3.30.1330.230">
    <property type="match status" value="2"/>
</dbReference>
<protein>
    <submittedName>
        <fullName evidence="2">YcaO-like family protein</fullName>
    </submittedName>
</protein>
<dbReference type="InterPro" id="IPR003776">
    <property type="entry name" value="YcaO-like_dom"/>
</dbReference>
<feature type="domain" description="YcaO" evidence="1">
    <location>
        <begin position="70"/>
        <end position="455"/>
    </location>
</feature>
<keyword evidence="3" id="KW-1185">Reference proteome</keyword>
<dbReference type="PROSITE" id="PS51664">
    <property type="entry name" value="YCAO"/>
    <property type="match status" value="1"/>
</dbReference>
<dbReference type="RefSeq" id="WP_065848698.1">
    <property type="nucleotide sequence ID" value="NZ_JBFADZ010000001.1"/>
</dbReference>
<evidence type="ECO:0000313" key="2">
    <source>
        <dbReference type="EMBL" id="MFC5173388.1"/>
    </source>
</evidence>
<comment type="caution">
    <text evidence="2">The sequence shown here is derived from an EMBL/GenBank/DDBJ whole genome shotgun (WGS) entry which is preliminary data.</text>
</comment>
<dbReference type="Proteomes" id="UP001596208">
    <property type="component" value="Unassembled WGS sequence"/>
</dbReference>
<dbReference type="Pfam" id="PF02624">
    <property type="entry name" value="YcaO"/>
    <property type="match status" value="1"/>
</dbReference>
<accession>A0ABW0B835</accession>
<dbReference type="PANTHER" id="PTHR37809:SF1">
    <property type="entry name" value="RIBOSOMAL PROTEIN S12 METHYLTHIOTRANSFERASE ACCESSORY FACTOR YCAO"/>
    <property type="match status" value="1"/>
</dbReference>
<gene>
    <name evidence="2" type="ORF">ACFPRK_22770</name>
</gene>
<proteinExistence type="predicted"/>
<organism evidence="2 3">
    <name type="scientific">Streptomyces mutomycini</name>
    <dbReference type="NCBI Taxonomy" id="284036"/>
    <lineage>
        <taxon>Bacteria</taxon>
        <taxon>Bacillati</taxon>
        <taxon>Actinomycetota</taxon>
        <taxon>Actinomycetes</taxon>
        <taxon>Kitasatosporales</taxon>
        <taxon>Streptomycetaceae</taxon>
        <taxon>Streptomyces</taxon>
    </lineage>
</organism>
<name>A0ABW0B835_9ACTN</name>